<dbReference type="Gene3D" id="1.10.357.10">
    <property type="entry name" value="Tetracycline Repressor, domain 2"/>
    <property type="match status" value="1"/>
</dbReference>
<dbReference type="PROSITE" id="PS50977">
    <property type="entry name" value="HTH_TETR_2"/>
    <property type="match status" value="1"/>
</dbReference>
<sequence>METGEATSESMERLRRRLLDAAQRIVERAGGVSVTLDITLDMVMKEAGVSRTSLYRAWPRKEEFEVDLLCDLAGPSWQGTAAFDEETILLARNVVAERLELLQTSGGREQLLREIVRRAANQNFSALVASAQWRTYVALTATILSMPDEDRRTRVRDSLQQAEAVFIQHMAVFYEGMSAILGYRLREPDLGFERLAAVGAAVVEGLGLRQLISAATVDAPLILEGPNGPEEWSLAAYGFFGVINQMIEPDPGYDVTTALTDYLKSLAQQEVSSE</sequence>
<dbReference type="SUPFAM" id="SSF46689">
    <property type="entry name" value="Homeodomain-like"/>
    <property type="match status" value="1"/>
</dbReference>
<evidence type="ECO:0000259" key="3">
    <source>
        <dbReference type="PROSITE" id="PS50977"/>
    </source>
</evidence>
<gene>
    <name evidence="4" type="ORF">EAH86_17745</name>
</gene>
<dbReference type="EMBL" id="RCZM01000006">
    <property type="protein sequence ID" value="TPG14047.1"/>
    <property type="molecule type" value="Genomic_DNA"/>
</dbReference>
<keyword evidence="1 2" id="KW-0238">DNA-binding</keyword>
<dbReference type="InterPro" id="IPR009057">
    <property type="entry name" value="Homeodomain-like_sf"/>
</dbReference>
<protein>
    <submittedName>
        <fullName evidence="4">TetR/AcrR family transcriptional regulator</fullName>
    </submittedName>
</protein>
<proteinExistence type="predicted"/>
<dbReference type="AlphaFoldDB" id="A0A502CLE9"/>
<accession>A0A502CLE9</accession>
<evidence type="ECO:0000313" key="4">
    <source>
        <dbReference type="EMBL" id="TPG14047.1"/>
    </source>
</evidence>
<feature type="domain" description="HTH tetR-type" evidence="3">
    <location>
        <begin position="12"/>
        <end position="76"/>
    </location>
</feature>
<keyword evidence="5" id="KW-1185">Reference proteome</keyword>
<feature type="DNA-binding region" description="H-T-H motif" evidence="2">
    <location>
        <begin position="39"/>
        <end position="58"/>
    </location>
</feature>
<evidence type="ECO:0000256" key="2">
    <source>
        <dbReference type="PROSITE-ProRule" id="PRU00335"/>
    </source>
</evidence>
<reference evidence="4 5" key="1">
    <citation type="journal article" date="2019" name="Environ. Microbiol.">
        <title>Species interactions and distinct microbial communities in high Arctic permafrost affected cryosols are associated with the CH4 and CO2 gas fluxes.</title>
        <authorList>
            <person name="Altshuler I."/>
            <person name="Hamel J."/>
            <person name="Turney S."/>
            <person name="Magnuson E."/>
            <person name="Levesque R."/>
            <person name="Greer C."/>
            <person name="Whyte L.G."/>
        </authorList>
    </citation>
    <scope>NUCLEOTIDE SEQUENCE [LARGE SCALE GENOMIC DNA]</scope>
    <source>
        <strain evidence="4 5">S9.3A</strain>
    </source>
</reference>
<evidence type="ECO:0000256" key="1">
    <source>
        <dbReference type="ARBA" id="ARBA00023125"/>
    </source>
</evidence>
<name>A0A502CLE9_9MICO</name>
<dbReference type="InterPro" id="IPR001647">
    <property type="entry name" value="HTH_TetR"/>
</dbReference>
<dbReference type="Proteomes" id="UP000317722">
    <property type="component" value="Unassembled WGS sequence"/>
</dbReference>
<evidence type="ECO:0000313" key="5">
    <source>
        <dbReference type="Proteomes" id="UP000317722"/>
    </source>
</evidence>
<dbReference type="GO" id="GO:0003677">
    <property type="term" value="F:DNA binding"/>
    <property type="evidence" value="ECO:0007669"/>
    <property type="project" value="UniProtKB-UniRule"/>
</dbReference>
<comment type="caution">
    <text evidence="4">The sequence shown here is derived from an EMBL/GenBank/DDBJ whole genome shotgun (WGS) entry which is preliminary data.</text>
</comment>
<organism evidence="4 5">
    <name type="scientific">Pedococcus bigeumensis</name>
    <dbReference type="NCBI Taxonomy" id="433644"/>
    <lineage>
        <taxon>Bacteria</taxon>
        <taxon>Bacillati</taxon>
        <taxon>Actinomycetota</taxon>
        <taxon>Actinomycetes</taxon>
        <taxon>Micrococcales</taxon>
        <taxon>Intrasporangiaceae</taxon>
        <taxon>Pedococcus</taxon>
    </lineage>
</organism>